<dbReference type="Proteomes" id="UP000662111">
    <property type="component" value="Unassembled WGS sequence"/>
</dbReference>
<dbReference type="InterPro" id="IPR036739">
    <property type="entry name" value="SLC41_membr_dom_sf"/>
</dbReference>
<evidence type="ECO:0000259" key="11">
    <source>
        <dbReference type="PROSITE" id="PS51371"/>
    </source>
</evidence>
<evidence type="ECO:0000256" key="7">
    <source>
        <dbReference type="ARBA" id="ARBA00023136"/>
    </source>
</evidence>
<dbReference type="PANTHER" id="PTHR41394">
    <property type="entry name" value="MAGNESIUM TRANSPORTER MGTE"/>
    <property type="match status" value="1"/>
</dbReference>
<dbReference type="SUPFAM" id="SSF54631">
    <property type="entry name" value="CBS-domain pair"/>
    <property type="match status" value="1"/>
</dbReference>
<keyword evidence="5" id="KW-0460">Magnesium</keyword>
<dbReference type="PROSITE" id="PS51371">
    <property type="entry name" value="CBS"/>
    <property type="match status" value="1"/>
</dbReference>
<dbReference type="SUPFAM" id="SSF161093">
    <property type="entry name" value="MgtE membrane domain-like"/>
    <property type="match status" value="1"/>
</dbReference>
<evidence type="ECO:0000256" key="2">
    <source>
        <dbReference type="ARBA" id="ARBA00009749"/>
    </source>
</evidence>
<evidence type="ECO:0000256" key="9">
    <source>
        <dbReference type="SAM" id="MobiDB-lite"/>
    </source>
</evidence>
<keyword evidence="4 10" id="KW-0812">Transmembrane</keyword>
<accession>A0ABQ2FAC9</accession>
<evidence type="ECO:0000313" key="13">
    <source>
        <dbReference type="Proteomes" id="UP000662111"/>
    </source>
</evidence>
<keyword evidence="8" id="KW-0129">CBS domain</keyword>
<evidence type="ECO:0000256" key="4">
    <source>
        <dbReference type="ARBA" id="ARBA00022692"/>
    </source>
</evidence>
<feature type="compositionally biased region" description="Basic residues" evidence="9">
    <location>
        <begin position="1"/>
        <end position="10"/>
    </location>
</feature>
<feature type="transmembrane region" description="Helical" evidence="10">
    <location>
        <begin position="328"/>
        <end position="350"/>
    </location>
</feature>
<reference evidence="13" key="1">
    <citation type="journal article" date="2019" name="Int. J. Syst. Evol. Microbiol.">
        <title>The Global Catalogue of Microorganisms (GCM) 10K type strain sequencing project: providing services to taxonomists for standard genome sequencing and annotation.</title>
        <authorList>
            <consortium name="The Broad Institute Genomics Platform"/>
            <consortium name="The Broad Institute Genome Sequencing Center for Infectious Disease"/>
            <person name="Wu L."/>
            <person name="Ma J."/>
        </authorList>
    </citation>
    <scope>NUCLEOTIDE SEQUENCE [LARGE SCALE GENOMIC DNA]</scope>
    <source>
        <strain evidence="13">CGMCC 1.5362</strain>
    </source>
</reference>
<evidence type="ECO:0000256" key="10">
    <source>
        <dbReference type="SAM" id="Phobius"/>
    </source>
</evidence>
<dbReference type="Gene3D" id="3.10.580.10">
    <property type="entry name" value="CBS-domain"/>
    <property type="match status" value="1"/>
</dbReference>
<feature type="region of interest" description="Disordered" evidence="9">
    <location>
        <begin position="1"/>
        <end position="31"/>
    </location>
</feature>
<comment type="caution">
    <text evidence="12">The sequence shown here is derived from an EMBL/GenBank/DDBJ whole genome shotgun (WGS) entry which is preliminary data.</text>
</comment>
<feature type="transmembrane region" description="Helical" evidence="10">
    <location>
        <begin position="231"/>
        <end position="251"/>
    </location>
</feature>
<proteinExistence type="inferred from homology"/>
<dbReference type="InterPro" id="IPR000644">
    <property type="entry name" value="CBS_dom"/>
</dbReference>
<feature type="transmembrane region" description="Helical" evidence="10">
    <location>
        <begin position="301"/>
        <end position="321"/>
    </location>
</feature>
<feature type="transmembrane region" description="Helical" evidence="10">
    <location>
        <begin position="370"/>
        <end position="389"/>
    </location>
</feature>
<evidence type="ECO:0000256" key="5">
    <source>
        <dbReference type="ARBA" id="ARBA00022842"/>
    </source>
</evidence>
<keyword evidence="6 10" id="KW-1133">Transmembrane helix</keyword>
<dbReference type="EMBL" id="BMLB01000006">
    <property type="protein sequence ID" value="GGK77229.1"/>
    <property type="molecule type" value="Genomic_DNA"/>
</dbReference>
<dbReference type="Pfam" id="PF00571">
    <property type="entry name" value="CBS"/>
    <property type="match status" value="1"/>
</dbReference>
<keyword evidence="3" id="KW-0813">Transport</keyword>
<dbReference type="InterPro" id="IPR046342">
    <property type="entry name" value="CBS_dom_sf"/>
</dbReference>
<comment type="similarity">
    <text evidence="2">Belongs to the SLC41A transporter family.</text>
</comment>
<evidence type="ECO:0000256" key="3">
    <source>
        <dbReference type="ARBA" id="ARBA00022448"/>
    </source>
</evidence>
<evidence type="ECO:0000256" key="6">
    <source>
        <dbReference type="ARBA" id="ARBA00022989"/>
    </source>
</evidence>
<sequence length="390" mass="40116">MSRQCGHHHRDQAPAEVQARHTRSGGAGTCTDTTRGSFTALTLRGHGALEDTVGVSTPLAPLPGQTDALLPGSIENHLVTDVPVCTPDTTVADLTRSLVGGSFASAADVAVCEVTPGGDRRLVGLVPLATVLAAAPGARVAEVMDPDPPVVAPGLSQERGAWKAARHGESSLAVVDADGRFRGLVPPSRLLTVLLAEHDEDLARLGGFLSSTASARHAMDEPLLARLWHRLPWLLVGLLGSAVAAVLVRGFEADLEADVRLASFIPGIVYMADAVGTQTEALVIRGLSVGVPVRRVVRLEALTGVVVGLSLAAVALPVVGLVMGSWPLALTVALSLLAACTVASVVAMTLPWAMSAAGRDPAFGSGPLATVLQDLLSLVIYFAVAAAVMM</sequence>
<keyword evidence="13" id="KW-1185">Reference proteome</keyword>
<dbReference type="Gene3D" id="1.10.357.20">
    <property type="entry name" value="SLC41 divalent cation transporters, integral membrane domain"/>
    <property type="match status" value="1"/>
</dbReference>
<gene>
    <name evidence="12" type="ORF">GCM10011509_27300</name>
</gene>
<evidence type="ECO:0000256" key="1">
    <source>
        <dbReference type="ARBA" id="ARBA00004141"/>
    </source>
</evidence>
<dbReference type="PANTHER" id="PTHR41394:SF5">
    <property type="entry name" value="SLC41A_MGTE INTEGRAL MEMBRANE DOMAIN-CONTAINING PROTEIN"/>
    <property type="match status" value="1"/>
</dbReference>
<comment type="subcellular location">
    <subcellularLocation>
        <location evidence="1">Membrane</location>
        <topology evidence="1">Multi-pass membrane protein</topology>
    </subcellularLocation>
</comment>
<dbReference type="Pfam" id="PF01769">
    <property type="entry name" value="MgtE"/>
    <property type="match status" value="1"/>
</dbReference>
<organism evidence="12 13">
    <name type="scientific">Ornithinimicrobium pekingense</name>
    <dbReference type="NCBI Taxonomy" id="384677"/>
    <lineage>
        <taxon>Bacteria</taxon>
        <taxon>Bacillati</taxon>
        <taxon>Actinomycetota</taxon>
        <taxon>Actinomycetes</taxon>
        <taxon>Micrococcales</taxon>
        <taxon>Ornithinimicrobiaceae</taxon>
        <taxon>Ornithinimicrobium</taxon>
    </lineage>
</organism>
<keyword evidence="7 10" id="KW-0472">Membrane</keyword>
<evidence type="ECO:0000313" key="12">
    <source>
        <dbReference type="EMBL" id="GGK77229.1"/>
    </source>
</evidence>
<protein>
    <recommendedName>
        <fullName evidence="11">CBS domain-containing protein</fullName>
    </recommendedName>
</protein>
<dbReference type="InterPro" id="IPR006667">
    <property type="entry name" value="SLC41_membr_dom"/>
</dbReference>
<evidence type="ECO:0000256" key="8">
    <source>
        <dbReference type="PROSITE-ProRule" id="PRU00703"/>
    </source>
</evidence>
<name>A0ABQ2FAC9_9MICO</name>
<feature type="domain" description="CBS" evidence="11">
    <location>
        <begin position="144"/>
        <end position="200"/>
    </location>
</feature>